<protein>
    <submittedName>
        <fullName evidence="3">DUF4350 domain-containing protein</fullName>
    </submittedName>
</protein>
<dbReference type="Proteomes" id="UP001329313">
    <property type="component" value="Chromosome"/>
</dbReference>
<evidence type="ECO:0000259" key="2">
    <source>
        <dbReference type="Pfam" id="PF14258"/>
    </source>
</evidence>
<evidence type="ECO:0000313" key="4">
    <source>
        <dbReference type="Proteomes" id="UP001329313"/>
    </source>
</evidence>
<keyword evidence="1" id="KW-0472">Membrane</keyword>
<keyword evidence="4" id="KW-1185">Reference proteome</keyword>
<evidence type="ECO:0000256" key="1">
    <source>
        <dbReference type="SAM" id="Phobius"/>
    </source>
</evidence>
<feature type="domain" description="DUF4350" evidence="2">
    <location>
        <begin position="60"/>
        <end position="228"/>
    </location>
</feature>
<dbReference type="RefSeq" id="WP_330169924.1">
    <property type="nucleotide sequence ID" value="NZ_CP137080.1"/>
</dbReference>
<dbReference type="InterPro" id="IPR025646">
    <property type="entry name" value="DUF4350"/>
</dbReference>
<sequence length="397" mass="40445">MSVSPATATAAAASAPAAPRRRAWGWAAIAGFLVVVGAAGAALSGIGDWAQRDALDPDGAGPEGTRALAELLREGGVEVAVVRERAAALDALDARPSTLVTADSPLLSDDSLTELFSEATDVVLIDPRARAVDLLLPGATAGGYGTGEPVEPGCALGDAQRSGAVVPGRLLTPPAGSTADACYPDGDGYGLLSSARGSGRVSILDARGVLTNEVLAEDGNAALGMNLLGRLPHVVWYVPGDGDADFSPDATLGELTPGWVTPVLALLALTAAAAALARRRLGPLVVERLPVTVRLTETMEGRARLYARGRDHGHAADALRMGATTRWARLLGLGTAAGAHDVADAVAGILGLPREGVRGVLVDRTPQTDAELMQISDALRDIEAALEAATRSNGHDT</sequence>
<proteinExistence type="predicted"/>
<dbReference type="AlphaFoldDB" id="A0AAU0MEB3"/>
<dbReference type="Pfam" id="PF14258">
    <property type="entry name" value="DUF4350"/>
    <property type="match status" value="1"/>
</dbReference>
<keyword evidence="1" id="KW-0812">Transmembrane</keyword>
<accession>A0AAU0MEB3</accession>
<name>A0AAU0MEB3_9MICO</name>
<reference evidence="3 4" key="1">
    <citation type="submission" date="2023-10" db="EMBL/GenBank/DDBJ databases">
        <title>Y20.</title>
        <authorList>
            <person name="Zhang G."/>
            <person name="Ding Y."/>
        </authorList>
    </citation>
    <scope>NUCLEOTIDE SEQUENCE [LARGE SCALE GENOMIC DNA]</scope>
    <source>
        <strain evidence="3 4">Y20</strain>
    </source>
</reference>
<feature type="transmembrane region" description="Helical" evidence="1">
    <location>
        <begin position="27"/>
        <end position="46"/>
    </location>
</feature>
<dbReference type="KEGG" id="mliy:RYJ27_08670"/>
<gene>
    <name evidence="3" type="ORF">RYJ27_08670</name>
</gene>
<keyword evidence="1" id="KW-1133">Transmembrane helix</keyword>
<dbReference type="EMBL" id="CP137080">
    <property type="protein sequence ID" value="WOQ68783.1"/>
    <property type="molecule type" value="Genomic_DNA"/>
</dbReference>
<organism evidence="3 4">
    <name type="scientific">Microbacterium limosum</name>
    <dbReference type="NCBI Taxonomy" id="3079935"/>
    <lineage>
        <taxon>Bacteria</taxon>
        <taxon>Bacillati</taxon>
        <taxon>Actinomycetota</taxon>
        <taxon>Actinomycetes</taxon>
        <taxon>Micrococcales</taxon>
        <taxon>Microbacteriaceae</taxon>
        <taxon>Microbacterium</taxon>
    </lineage>
</organism>
<evidence type="ECO:0000313" key="3">
    <source>
        <dbReference type="EMBL" id="WOQ68783.1"/>
    </source>
</evidence>